<protein>
    <recommendedName>
        <fullName evidence="1">arginine--tRNA ligase</fullName>
        <ecNumber evidence="1">6.1.1.19</ecNumber>
    </recommendedName>
</protein>
<dbReference type="PANTHER" id="PTHR11956">
    <property type="entry name" value="ARGINYL-TRNA SYNTHETASE"/>
    <property type="match status" value="1"/>
</dbReference>
<dbReference type="SUPFAM" id="SSF55190">
    <property type="entry name" value="Arginyl-tRNA synthetase (ArgRS), N-terminal 'additional' domain"/>
    <property type="match status" value="1"/>
</dbReference>
<dbReference type="SUPFAM" id="SSF47323">
    <property type="entry name" value="Anticodon-binding domain of a subclass of class I aminoacyl-tRNA synthetases"/>
    <property type="match status" value="1"/>
</dbReference>
<evidence type="ECO:0000256" key="5">
    <source>
        <dbReference type="ARBA" id="ARBA00049339"/>
    </source>
</evidence>
<dbReference type="GO" id="GO:0004814">
    <property type="term" value="F:arginine-tRNA ligase activity"/>
    <property type="evidence" value="ECO:0007669"/>
    <property type="project" value="UniProtKB-EC"/>
</dbReference>
<dbReference type="AlphaFoldDB" id="A0A9X8QQ17"/>
<keyword evidence="4" id="KW-0067">ATP-binding</keyword>
<comment type="catalytic activity">
    <reaction evidence="5">
        <text>tRNA(Arg) + L-arginine + ATP = L-arginyl-tRNA(Arg) + AMP + diphosphate</text>
        <dbReference type="Rhea" id="RHEA:20301"/>
        <dbReference type="Rhea" id="RHEA-COMP:9658"/>
        <dbReference type="Rhea" id="RHEA-COMP:9673"/>
        <dbReference type="ChEBI" id="CHEBI:30616"/>
        <dbReference type="ChEBI" id="CHEBI:32682"/>
        <dbReference type="ChEBI" id="CHEBI:33019"/>
        <dbReference type="ChEBI" id="CHEBI:78442"/>
        <dbReference type="ChEBI" id="CHEBI:78513"/>
        <dbReference type="ChEBI" id="CHEBI:456215"/>
        <dbReference type="EC" id="6.1.1.19"/>
    </reaction>
</comment>
<feature type="region of interest" description="Disordered" evidence="6">
    <location>
        <begin position="126"/>
        <end position="145"/>
    </location>
</feature>
<name>A0A9X8QQ17_9ACTN</name>
<dbReference type="InterPro" id="IPR001278">
    <property type="entry name" value="Arg-tRNA-ligase"/>
</dbReference>
<keyword evidence="2" id="KW-0436">Ligase</keyword>
<proteinExistence type="predicted"/>
<gene>
    <name evidence="9" type="ORF">SAMN05216268_103164</name>
</gene>
<dbReference type="PANTHER" id="PTHR11956:SF5">
    <property type="entry name" value="ARGININE--TRNA LIGASE, CYTOPLASMIC"/>
    <property type="match status" value="1"/>
</dbReference>
<dbReference type="Pfam" id="PF03485">
    <property type="entry name" value="Arg_tRNA_synt_N"/>
    <property type="match status" value="1"/>
</dbReference>
<comment type="caution">
    <text evidence="9">The sequence shown here is derived from an EMBL/GenBank/DDBJ whole genome shotgun (WGS) entry which is preliminary data.</text>
</comment>
<dbReference type="NCBIfam" id="NF045898">
    <property type="entry name" value="ArgS_rel_codon"/>
    <property type="match status" value="1"/>
</dbReference>
<feature type="domain" description="Arginyl tRNA synthetase N-terminal" evidence="8">
    <location>
        <begin position="15"/>
        <end position="103"/>
    </location>
</feature>
<dbReference type="Gene3D" id="1.10.730.10">
    <property type="entry name" value="Isoleucyl-tRNA Synthetase, Domain 1"/>
    <property type="match status" value="1"/>
</dbReference>
<evidence type="ECO:0000256" key="2">
    <source>
        <dbReference type="ARBA" id="ARBA00022598"/>
    </source>
</evidence>
<dbReference type="EMBL" id="FRBK01000003">
    <property type="protein sequence ID" value="SHL19773.1"/>
    <property type="molecule type" value="Genomic_DNA"/>
</dbReference>
<dbReference type="InterPro" id="IPR005148">
    <property type="entry name" value="Arg-tRNA-synth_N"/>
</dbReference>
<organism evidence="9 10">
    <name type="scientific">Streptomyces yunnanensis</name>
    <dbReference type="NCBI Taxonomy" id="156453"/>
    <lineage>
        <taxon>Bacteria</taxon>
        <taxon>Bacillati</taxon>
        <taxon>Actinomycetota</taxon>
        <taxon>Actinomycetes</taxon>
        <taxon>Kitasatosporales</taxon>
        <taxon>Streptomycetaceae</taxon>
        <taxon>Streptomyces</taxon>
    </lineage>
</organism>
<reference evidence="10" key="1">
    <citation type="submission" date="2016-11" db="EMBL/GenBank/DDBJ databases">
        <authorList>
            <person name="Jaros S."/>
            <person name="Januszkiewicz K."/>
            <person name="Wedrychowicz H."/>
        </authorList>
    </citation>
    <scope>NUCLEOTIDE SEQUENCE [LARGE SCALE GENOMIC DNA]</scope>
    <source>
        <strain evidence="10">CGMCC 4.3555</strain>
    </source>
</reference>
<evidence type="ECO:0000256" key="4">
    <source>
        <dbReference type="ARBA" id="ARBA00022840"/>
    </source>
</evidence>
<evidence type="ECO:0000259" key="7">
    <source>
        <dbReference type="SMART" id="SM00836"/>
    </source>
</evidence>
<evidence type="ECO:0000313" key="9">
    <source>
        <dbReference type="EMBL" id="SHL19773.1"/>
    </source>
</evidence>
<dbReference type="InterPro" id="IPR036695">
    <property type="entry name" value="Arg-tRNA-synth_N_sf"/>
</dbReference>
<dbReference type="InterPro" id="IPR008909">
    <property type="entry name" value="DALR_anticod-bd"/>
</dbReference>
<evidence type="ECO:0000256" key="3">
    <source>
        <dbReference type="ARBA" id="ARBA00022741"/>
    </source>
</evidence>
<sequence length="351" mass="37144">MAAPFLPYACRVTPAELSRTVLCSVRSAVAERELSVPVPARIVVQPPPRPGCGDYASNVALQLAGQARLPAREVAEILRRRLAGRAGIARVEIAGPGFLNFHLGDGASAGLVGEVLARGARYGEPAESGAAAAGPGRTVEGPARHTGEWARAREAVVADVLVRLGRAEGRAEPSTGTGAAELAGLVARLGVDEARWTLLKPAAADPVRVPERPVQHEDNPRFRVQYAHARSRAAVRNAAELGFAAEPGDVVGDRPADHGDVRTLQTLEAALATYPTTTATAARRCAPDRVVRHLETTADAYLRWQEEFWPLPVGEQKPWAVHRARVALAEATGTVLGNGLRLLGISAPEHV</sequence>
<dbReference type="EC" id="6.1.1.19" evidence="1"/>
<dbReference type="Gene3D" id="3.30.1360.70">
    <property type="entry name" value="Arginyl tRNA synthetase N-terminal domain"/>
    <property type="match status" value="1"/>
</dbReference>
<dbReference type="GO" id="GO:0005524">
    <property type="term" value="F:ATP binding"/>
    <property type="evidence" value="ECO:0007669"/>
    <property type="project" value="UniProtKB-KW"/>
</dbReference>
<dbReference type="GO" id="GO:0005737">
    <property type="term" value="C:cytoplasm"/>
    <property type="evidence" value="ECO:0007669"/>
    <property type="project" value="InterPro"/>
</dbReference>
<feature type="compositionally biased region" description="Low complexity" evidence="6">
    <location>
        <begin position="126"/>
        <end position="136"/>
    </location>
</feature>
<keyword evidence="3" id="KW-0547">Nucleotide-binding</keyword>
<accession>A0A9X8QQ17</accession>
<feature type="domain" description="DALR anticodon binding" evidence="7">
    <location>
        <begin position="224"/>
        <end position="351"/>
    </location>
</feature>
<evidence type="ECO:0000313" key="10">
    <source>
        <dbReference type="Proteomes" id="UP000184388"/>
    </source>
</evidence>
<evidence type="ECO:0000256" key="1">
    <source>
        <dbReference type="ARBA" id="ARBA00012837"/>
    </source>
</evidence>
<dbReference type="SMART" id="SM01016">
    <property type="entry name" value="Arg_tRNA_synt_N"/>
    <property type="match status" value="1"/>
</dbReference>
<dbReference type="GO" id="GO:0006420">
    <property type="term" value="P:arginyl-tRNA aminoacylation"/>
    <property type="evidence" value="ECO:0007669"/>
    <property type="project" value="InterPro"/>
</dbReference>
<dbReference type="Proteomes" id="UP000184388">
    <property type="component" value="Unassembled WGS sequence"/>
</dbReference>
<evidence type="ECO:0000259" key="8">
    <source>
        <dbReference type="SMART" id="SM01016"/>
    </source>
</evidence>
<dbReference type="Pfam" id="PF05746">
    <property type="entry name" value="DALR_1"/>
    <property type="match status" value="1"/>
</dbReference>
<evidence type="ECO:0000256" key="6">
    <source>
        <dbReference type="SAM" id="MobiDB-lite"/>
    </source>
</evidence>
<dbReference type="SMART" id="SM00836">
    <property type="entry name" value="DALR_1"/>
    <property type="match status" value="1"/>
</dbReference>
<dbReference type="InterPro" id="IPR009080">
    <property type="entry name" value="tRNAsynth_Ia_anticodon-bd"/>
</dbReference>